<keyword evidence="5" id="KW-0547">Nucleotide-binding</keyword>
<comment type="cofactor">
    <cofactor evidence="1">
        <name>Mn(2+)</name>
        <dbReference type="ChEBI" id="CHEBI:29035"/>
    </cofactor>
</comment>
<comment type="similarity">
    <text evidence="11">Belongs to the helicase family. Dicer subfamily.</text>
</comment>
<dbReference type="SMART" id="SM00535">
    <property type="entry name" value="RIBOc"/>
    <property type="match status" value="2"/>
</dbReference>
<dbReference type="InterPro" id="IPR036389">
    <property type="entry name" value="RNase_III_sf"/>
</dbReference>
<reference evidence="16" key="1">
    <citation type="submission" date="2021-11" db="EMBL/GenBank/DDBJ databases">
        <authorList>
            <person name="Herlambang A."/>
            <person name="Guo Y."/>
            <person name="Takashima Y."/>
            <person name="Nishizawa T."/>
        </authorList>
    </citation>
    <scope>NUCLEOTIDE SEQUENCE</scope>
    <source>
        <strain evidence="16">E1425</strain>
    </source>
</reference>
<keyword evidence="4" id="KW-0677">Repeat</keyword>
<organism evidence="16 17">
    <name type="scientific">Entomortierella parvispora</name>
    <dbReference type="NCBI Taxonomy" id="205924"/>
    <lineage>
        <taxon>Eukaryota</taxon>
        <taxon>Fungi</taxon>
        <taxon>Fungi incertae sedis</taxon>
        <taxon>Mucoromycota</taxon>
        <taxon>Mortierellomycotina</taxon>
        <taxon>Mortierellomycetes</taxon>
        <taxon>Mortierellales</taxon>
        <taxon>Mortierellaceae</taxon>
        <taxon>Entomortierella</taxon>
    </lineage>
</organism>
<dbReference type="InterPro" id="IPR001650">
    <property type="entry name" value="Helicase_C-like"/>
</dbReference>
<dbReference type="SUPFAM" id="SSF52540">
    <property type="entry name" value="P-loop containing nucleoside triphosphate hydrolases"/>
    <property type="match status" value="1"/>
</dbReference>
<evidence type="ECO:0000256" key="8">
    <source>
        <dbReference type="ARBA" id="ARBA00022840"/>
    </source>
</evidence>
<sequence length="1600" mass="178495">MTKGESAVDLLLWGDEDSLAARSLPPPLPPSIPRPPAAAVPVPVGLTAASLGSNSNKNINNDCLWTDPIPPLSSAVLVPQRVATSVAALTSPVHPSLPQIPIHNSQIPSAFPTNRPITMLTNTHASPATIPLSPSPIEPPVQNAVVPKTSEGFEMTPRQYQKELFAKARDGNVIAVMDTGSGKTLVSVMLIKEMLDRERAAQRPKEEKKLCFFVVNNVPLVYQQAAVIRANCGMKVLELSGEKIADKKFSNTLWEKVYETTDVVVLTAQILLDLLFHGFIQMSKIHLLIFDECHHARKGHPFARIMRDFYHSRRDGVNASRPKIFGMTASPSSDIGSKLHTSAEDLERLLNSKVFTVDSTKVKMHVEKPHELVVQYNSALKYQRTALTAKLHDECGMITKISQLFGGMVTNLGHLGPWCVDRLWKATVLGMKRGPTAALDTMAEDCSIAIDIVSFWPFLPPKVDIRYMSPKVMKLIQLLRASGKALKDDFCGIIFVQTRDTATALYLLLSEMEEFQDKLRVMVLAGHSNDGDALLKMSFHQQNAIISGFREKDYNLLVATSVAEEGLDIQPCNVVIRFDPATTTISHIQSRGRARRKNSRYIMMQDIDSRAEETTLGKLKFGEESMKEWCHSLTSDRLMSDPVDDCDYDNSLDDLSYQIYKVESTGALLTIHSAISLLNHYCNTLTRDEYCTPRPEFEIISSDDAGFICDLTLPANAPIRLLQSDRTSTKSMAKKSAAYKACELLHQLGALDDNLLPIVFKNEEDNIENVSPTDKENKNVFYPLSSPQLWQDTPSTPDTLFGSTIELCAEGLEHLGGSERYRTLCLLTRQPLPCAVEAFSLYIDGAARQVSVKAVQSVVSVGRDQVEYLRLFTLTTFKRICRKPFDCEAETMPYFIAPLKKNSDSSKDLGDMISWTDVILGLTTDTSPLTDDHNLLGSVISLKTDHGREFFIRKVLRQYKAHDLMPEETFSFALDELKASETKTSGGSLAAGGSGQTFAAYFQSKFHVAATQDDVILQVERVRKMRNHLQPAVRKEEESRKDKGSLALPLSQCVRSSVGADVLRMCQLLPSVLFSLDSTLLVHEVSERLGLRSIRLTLLQEAFTTSSANRDFQYERLELLGDSFLKFSSTIRLYIVNPVKDEGQLHANRIRIISNRALLGIAKKQQLYRYACSTPFHRKSWRPARFVVDNKTWDSEQQHMLSNKTLADFVEAILGAAYLCGGVTNGLAAAKALGVPFEEFELWEDFHAVYMNGRATDKVLTTTPHQIQSLNAVERTIGYKFKNPDLFFEAMTHASHIRADSVCYQRLEFLGDAVLDFQVVRYYYHKYSTAPPGVITLIKDASVNNQILGALCLQWELHPYLVHYSPSLIHAIARAAVTVEAKKERGETSGEYWSDIIMPKVLGDLVESTLGAVFVDSGFNFEVVSDLFDRLIRPFLDKHVNFESIVVHPNKLLLETLQALGCLSFEFEHSKSATLSQSDQVLKKLGLDKPVRNHGPLLLPSLTMDNDLPEMMCKFKIHGETMASAKGVHIEDLRKEVSVATLARLKEDPKLLSSLCICPKIRKPRHESLLSRYKGDERLVGLVDLMERTSIVSEESSVGA</sequence>
<dbReference type="InterPro" id="IPR000999">
    <property type="entry name" value="RNase_III_dom"/>
</dbReference>
<dbReference type="Pfam" id="PF03368">
    <property type="entry name" value="Dicer_dimer"/>
    <property type="match status" value="1"/>
</dbReference>
<dbReference type="InterPro" id="IPR038248">
    <property type="entry name" value="Dicer_dimer_sf"/>
</dbReference>
<evidence type="ECO:0000259" key="12">
    <source>
        <dbReference type="PROSITE" id="PS50142"/>
    </source>
</evidence>
<dbReference type="GO" id="GO:0046872">
    <property type="term" value="F:metal ion binding"/>
    <property type="evidence" value="ECO:0007669"/>
    <property type="project" value="UniProtKB-KW"/>
</dbReference>
<feature type="domain" description="Helicase ATP-binding" evidence="13">
    <location>
        <begin position="164"/>
        <end position="349"/>
    </location>
</feature>
<dbReference type="Proteomes" id="UP000827284">
    <property type="component" value="Unassembled WGS sequence"/>
</dbReference>
<keyword evidence="3" id="KW-0479">Metal-binding</keyword>
<dbReference type="PROSITE" id="PS51194">
    <property type="entry name" value="HELICASE_CTER"/>
    <property type="match status" value="1"/>
</dbReference>
<evidence type="ECO:0000256" key="7">
    <source>
        <dbReference type="ARBA" id="ARBA00022806"/>
    </source>
</evidence>
<dbReference type="EMBL" id="BQFW01000004">
    <property type="protein sequence ID" value="GJJ70535.1"/>
    <property type="molecule type" value="Genomic_DNA"/>
</dbReference>
<dbReference type="CDD" id="cd00593">
    <property type="entry name" value="RIBOc"/>
    <property type="match status" value="2"/>
</dbReference>
<comment type="caution">
    <text evidence="16">The sequence shown here is derived from an EMBL/GenBank/DDBJ whole genome shotgun (WGS) entry which is preliminary data.</text>
</comment>
<keyword evidence="6" id="KW-0378">Hydrolase</keyword>
<dbReference type="PROSITE" id="PS51192">
    <property type="entry name" value="HELICASE_ATP_BIND_1"/>
    <property type="match status" value="1"/>
</dbReference>
<evidence type="ECO:0000256" key="11">
    <source>
        <dbReference type="PROSITE-ProRule" id="PRU00657"/>
    </source>
</evidence>
<dbReference type="PROSITE" id="PS51327">
    <property type="entry name" value="DICER_DSRBF"/>
    <property type="match status" value="1"/>
</dbReference>
<feature type="domain" description="Helicase C-terminal" evidence="14">
    <location>
        <begin position="478"/>
        <end position="634"/>
    </location>
</feature>
<evidence type="ECO:0000259" key="13">
    <source>
        <dbReference type="PROSITE" id="PS51192"/>
    </source>
</evidence>
<dbReference type="SUPFAM" id="SSF69065">
    <property type="entry name" value="RNase III domain-like"/>
    <property type="match status" value="2"/>
</dbReference>
<dbReference type="InterPro" id="IPR027417">
    <property type="entry name" value="P-loop_NTPase"/>
</dbReference>
<keyword evidence="8" id="KW-0067">ATP-binding</keyword>
<evidence type="ECO:0000256" key="10">
    <source>
        <dbReference type="ARBA" id="ARBA00022884"/>
    </source>
</evidence>
<accession>A0A9P3H5U7</accession>
<evidence type="ECO:0000313" key="17">
    <source>
        <dbReference type="Proteomes" id="UP000827284"/>
    </source>
</evidence>
<evidence type="ECO:0000256" key="1">
    <source>
        <dbReference type="ARBA" id="ARBA00001936"/>
    </source>
</evidence>
<dbReference type="Gene3D" id="3.30.160.380">
    <property type="entry name" value="Dicer dimerisation domain"/>
    <property type="match status" value="1"/>
</dbReference>
<evidence type="ECO:0000256" key="6">
    <source>
        <dbReference type="ARBA" id="ARBA00022801"/>
    </source>
</evidence>
<dbReference type="Pfam" id="PF00271">
    <property type="entry name" value="Helicase_C"/>
    <property type="match status" value="1"/>
</dbReference>
<dbReference type="PANTHER" id="PTHR14950:SF37">
    <property type="entry name" value="ENDORIBONUCLEASE DICER"/>
    <property type="match status" value="1"/>
</dbReference>
<gene>
    <name evidence="16" type="ORF">EMPS_02884</name>
</gene>
<evidence type="ECO:0000259" key="14">
    <source>
        <dbReference type="PROSITE" id="PS51194"/>
    </source>
</evidence>
<evidence type="ECO:0000256" key="5">
    <source>
        <dbReference type="ARBA" id="ARBA00022741"/>
    </source>
</evidence>
<dbReference type="GO" id="GO:0004386">
    <property type="term" value="F:helicase activity"/>
    <property type="evidence" value="ECO:0007669"/>
    <property type="project" value="UniProtKB-KW"/>
</dbReference>
<evidence type="ECO:0000256" key="2">
    <source>
        <dbReference type="ARBA" id="ARBA00001946"/>
    </source>
</evidence>
<dbReference type="GO" id="GO:0006396">
    <property type="term" value="P:RNA processing"/>
    <property type="evidence" value="ECO:0007669"/>
    <property type="project" value="InterPro"/>
</dbReference>
<dbReference type="FunFam" id="1.10.1520.10:FF:000004">
    <property type="entry name" value="Endoribonuclease dicer-like 1"/>
    <property type="match status" value="1"/>
</dbReference>
<evidence type="ECO:0000256" key="3">
    <source>
        <dbReference type="ARBA" id="ARBA00022723"/>
    </source>
</evidence>
<name>A0A9P3H5U7_9FUNG</name>
<keyword evidence="7" id="KW-0347">Helicase</keyword>
<feature type="domain" description="RNase III" evidence="12">
    <location>
        <begin position="1082"/>
        <end position="1222"/>
    </location>
</feature>
<comment type="cofactor">
    <cofactor evidence="2">
        <name>Mg(2+)</name>
        <dbReference type="ChEBI" id="CHEBI:18420"/>
    </cofactor>
</comment>
<feature type="domain" description="RNase III" evidence="12">
    <location>
        <begin position="1270"/>
        <end position="1418"/>
    </location>
</feature>
<evidence type="ECO:0000256" key="4">
    <source>
        <dbReference type="ARBA" id="ARBA00022737"/>
    </source>
</evidence>
<dbReference type="GO" id="GO:0005524">
    <property type="term" value="F:ATP binding"/>
    <property type="evidence" value="ECO:0007669"/>
    <property type="project" value="UniProtKB-KW"/>
</dbReference>
<dbReference type="InterPro" id="IPR005034">
    <property type="entry name" value="Dicer_dimerisation"/>
</dbReference>
<evidence type="ECO:0000259" key="15">
    <source>
        <dbReference type="PROSITE" id="PS51327"/>
    </source>
</evidence>
<dbReference type="Pfam" id="PF00270">
    <property type="entry name" value="DEAD"/>
    <property type="match status" value="1"/>
</dbReference>
<keyword evidence="9" id="KW-0460">Magnesium</keyword>
<dbReference type="CDD" id="cd18802">
    <property type="entry name" value="SF2_C_dicer"/>
    <property type="match status" value="1"/>
</dbReference>
<dbReference type="PROSITE" id="PS50142">
    <property type="entry name" value="RNASE_3_2"/>
    <property type="match status" value="2"/>
</dbReference>
<dbReference type="Gene3D" id="3.40.50.300">
    <property type="entry name" value="P-loop containing nucleotide triphosphate hydrolases"/>
    <property type="match status" value="2"/>
</dbReference>
<dbReference type="Gene3D" id="1.10.1520.10">
    <property type="entry name" value="Ribonuclease III domain"/>
    <property type="match status" value="2"/>
</dbReference>
<keyword evidence="10 11" id="KW-0694">RNA-binding</keyword>
<dbReference type="OrthoDB" id="416741at2759"/>
<dbReference type="PROSITE" id="PS00517">
    <property type="entry name" value="RNASE_3_1"/>
    <property type="match status" value="1"/>
</dbReference>
<dbReference type="InterPro" id="IPR011545">
    <property type="entry name" value="DEAD/DEAH_box_helicase_dom"/>
</dbReference>
<dbReference type="SMART" id="SM00487">
    <property type="entry name" value="DEXDc"/>
    <property type="match status" value="1"/>
</dbReference>
<dbReference type="GO" id="GO:0031047">
    <property type="term" value="P:regulatory ncRNA-mediated gene silencing"/>
    <property type="evidence" value="ECO:0007669"/>
    <property type="project" value="UniProtKB-ARBA"/>
</dbReference>
<dbReference type="Pfam" id="PF00636">
    <property type="entry name" value="Ribonuclease_3"/>
    <property type="match status" value="2"/>
</dbReference>
<proteinExistence type="inferred from homology"/>
<evidence type="ECO:0000313" key="16">
    <source>
        <dbReference type="EMBL" id="GJJ70535.1"/>
    </source>
</evidence>
<keyword evidence="17" id="KW-1185">Reference proteome</keyword>
<dbReference type="FunFam" id="3.30.160.380:FF:000001">
    <property type="entry name" value="Endoribonuclease dicer-like 1"/>
    <property type="match status" value="1"/>
</dbReference>
<protein>
    <submittedName>
        <fullName evidence="16">Endoribonuclease Dicer</fullName>
    </submittedName>
</protein>
<reference evidence="16" key="2">
    <citation type="journal article" date="2022" name="Microbiol. Resour. Announc.">
        <title>Whole-Genome Sequence of Entomortierella parvispora E1425, a Mucoromycotan Fungus Associated with Burkholderiaceae-Related Endosymbiotic Bacteria.</title>
        <authorList>
            <person name="Herlambang A."/>
            <person name="Guo Y."/>
            <person name="Takashima Y."/>
            <person name="Narisawa K."/>
            <person name="Ohta H."/>
            <person name="Nishizawa T."/>
        </authorList>
    </citation>
    <scope>NUCLEOTIDE SEQUENCE</scope>
    <source>
        <strain evidence="16">E1425</strain>
    </source>
</reference>
<evidence type="ECO:0000256" key="9">
    <source>
        <dbReference type="ARBA" id="ARBA00022842"/>
    </source>
</evidence>
<dbReference type="InterPro" id="IPR014001">
    <property type="entry name" value="Helicase_ATP-bd"/>
</dbReference>
<dbReference type="SMART" id="SM00490">
    <property type="entry name" value="HELICc"/>
    <property type="match status" value="1"/>
</dbReference>
<dbReference type="GO" id="GO:0003723">
    <property type="term" value="F:RNA binding"/>
    <property type="evidence" value="ECO:0007669"/>
    <property type="project" value="UniProtKB-UniRule"/>
</dbReference>
<dbReference type="GO" id="GO:0004525">
    <property type="term" value="F:ribonuclease III activity"/>
    <property type="evidence" value="ECO:0007669"/>
    <property type="project" value="InterPro"/>
</dbReference>
<dbReference type="PANTHER" id="PTHR14950">
    <property type="entry name" value="DICER-RELATED"/>
    <property type="match status" value="1"/>
</dbReference>
<dbReference type="CDD" id="cd18034">
    <property type="entry name" value="DEXHc_dicer"/>
    <property type="match status" value="1"/>
</dbReference>
<feature type="domain" description="Dicer dsRNA-binding fold" evidence="15">
    <location>
        <begin position="674"/>
        <end position="765"/>
    </location>
</feature>